<reference evidence="1 2" key="1">
    <citation type="submission" date="2012-08" db="EMBL/GenBank/DDBJ databases">
        <title>Oryza genome evolution.</title>
        <authorList>
            <person name="Wing R.A."/>
        </authorList>
    </citation>
    <scope>NUCLEOTIDE SEQUENCE</scope>
</reference>
<organism evidence="1 2">
    <name type="scientific">Leersia perrieri</name>
    <dbReference type="NCBI Taxonomy" id="77586"/>
    <lineage>
        <taxon>Eukaryota</taxon>
        <taxon>Viridiplantae</taxon>
        <taxon>Streptophyta</taxon>
        <taxon>Embryophyta</taxon>
        <taxon>Tracheophyta</taxon>
        <taxon>Spermatophyta</taxon>
        <taxon>Magnoliopsida</taxon>
        <taxon>Liliopsida</taxon>
        <taxon>Poales</taxon>
        <taxon>Poaceae</taxon>
        <taxon>BOP clade</taxon>
        <taxon>Oryzoideae</taxon>
        <taxon>Oryzeae</taxon>
        <taxon>Oryzinae</taxon>
        <taxon>Leersia</taxon>
    </lineage>
</organism>
<evidence type="ECO:0000313" key="2">
    <source>
        <dbReference type="Proteomes" id="UP000032180"/>
    </source>
</evidence>
<dbReference type="STRING" id="77586.A0A0D9V1U8"/>
<dbReference type="Proteomes" id="UP000032180">
    <property type="component" value="Chromosome 1"/>
</dbReference>
<name>A0A0D9V1U8_9ORYZ</name>
<reference evidence="1" key="3">
    <citation type="submission" date="2015-04" db="UniProtKB">
        <authorList>
            <consortium name="EnsemblPlants"/>
        </authorList>
    </citation>
    <scope>IDENTIFICATION</scope>
</reference>
<evidence type="ECO:0000313" key="1">
    <source>
        <dbReference type="EnsemblPlants" id="LPERR01G16420.1"/>
    </source>
</evidence>
<dbReference type="HOGENOM" id="CLU_1491123_0_0_1"/>
<protein>
    <submittedName>
        <fullName evidence="1">Uncharacterized protein</fullName>
    </submittedName>
</protein>
<proteinExistence type="predicted"/>
<dbReference type="AlphaFoldDB" id="A0A0D9V1U8"/>
<reference evidence="2" key="2">
    <citation type="submission" date="2013-12" db="EMBL/GenBank/DDBJ databases">
        <authorList>
            <person name="Yu Y."/>
            <person name="Lee S."/>
            <person name="de Baynast K."/>
            <person name="Wissotski M."/>
            <person name="Liu L."/>
            <person name="Talag J."/>
            <person name="Goicoechea J."/>
            <person name="Angelova A."/>
            <person name="Jetty R."/>
            <person name="Kudrna D."/>
            <person name="Golser W."/>
            <person name="Rivera L."/>
            <person name="Zhang J."/>
            <person name="Wing R."/>
        </authorList>
    </citation>
    <scope>NUCLEOTIDE SEQUENCE</scope>
</reference>
<keyword evidence="2" id="KW-1185">Reference proteome</keyword>
<accession>A0A0D9V1U8</accession>
<dbReference type="Gramene" id="LPERR01G16420.1">
    <property type="protein sequence ID" value="LPERR01G16420.1"/>
    <property type="gene ID" value="LPERR01G16420"/>
</dbReference>
<sequence>MSKAVSRISPNTLTSLLPRALDPRVAVVDLVATHLTASDADADADEARPIEAELTCLLPYLGDDELTAVVLRAGHSHPLPTLRFLLALPPPAARPSPPHLAFLAGSLASSRQFSHALDAISTLLRLHPGHDALRELLRSSIPATTPHPSLPGLLVKALLRHARLRDALHAALRALPRRAVR</sequence>
<dbReference type="eggNOG" id="KOG4197">
    <property type="taxonomic scope" value="Eukaryota"/>
</dbReference>
<dbReference type="EnsemblPlants" id="LPERR01G16420.1">
    <property type="protein sequence ID" value="LPERR01G16420.1"/>
    <property type="gene ID" value="LPERR01G16420"/>
</dbReference>